<feature type="region of interest" description="Disordered" evidence="1">
    <location>
        <begin position="27"/>
        <end position="61"/>
    </location>
</feature>
<feature type="compositionally biased region" description="Basic and acidic residues" evidence="1">
    <location>
        <begin position="44"/>
        <end position="53"/>
    </location>
</feature>
<evidence type="ECO:0000313" key="3">
    <source>
        <dbReference type="EMBL" id="STY21688.1"/>
    </source>
</evidence>
<dbReference type="RefSeq" id="WP_058478249.1">
    <property type="nucleotide sequence ID" value="NZ_CAAAIO010000015.1"/>
</dbReference>
<evidence type="ECO:0000256" key="1">
    <source>
        <dbReference type="SAM" id="MobiDB-lite"/>
    </source>
</evidence>
<evidence type="ECO:0000313" key="2">
    <source>
        <dbReference type="EMBL" id="KTD72022.1"/>
    </source>
</evidence>
<dbReference type="EMBL" id="LNYZ01000027">
    <property type="protein sequence ID" value="KTD72022.1"/>
    <property type="molecule type" value="Genomic_DNA"/>
</dbReference>
<proteinExistence type="predicted"/>
<dbReference type="Proteomes" id="UP000255110">
    <property type="component" value="Unassembled WGS sequence"/>
</dbReference>
<accession>A0A378L776</accession>
<gene>
    <name evidence="2" type="ORF">Lstg_2723</name>
    <name evidence="3" type="ORF">NCTC11991_00256</name>
</gene>
<feature type="region of interest" description="Disordered" evidence="1">
    <location>
        <begin position="377"/>
        <end position="435"/>
    </location>
</feature>
<name>A0A378L776_9GAMM</name>
<protein>
    <submittedName>
        <fullName evidence="3">Uncharacterized protein</fullName>
    </submittedName>
</protein>
<feature type="compositionally biased region" description="Polar residues" evidence="1">
    <location>
        <begin position="426"/>
        <end position="435"/>
    </location>
</feature>
<keyword evidence="4" id="KW-1185">Reference proteome</keyword>
<sequence>MKSKFEESQRLMKSVHNNFSAWQKMEMPPQLREEHQTVTKATRQRVEELEKSLADAAPPDPEGRIDKVYESLLELNKSTTAAQLLSQSVMMTYDQSKKEGSQKALQEMGTDALRVAWNLATGLIREDSKSLTEKMMGFAKACVYGTIGMCQGALQGYDKGSGFFNTVKNMVVGGFEQGMSGYNKSLALSIMSDEERAKRIIADLKAEHEKVLSDPDTSDPIKQARKQVIEEEDKYLKELEQRLEKSSTPKERSNAIRSLELLQLSNAATSLQNSGLSFIHRVALGEDKNVNPKALADIGKNIVNITKNVNQILDDPSQKWPSKLWTMTKAYASAAQEGVKSFVHGFEGANWKEKALNGIVSAFSGFTSKFAQSLEQSKVQESSEPTLSAPPSTHKIGHTLQKLPSVASKPSSTVKKDEEEGYELTDMSQSKKSTI</sequence>
<reference evidence="3 5" key="2">
    <citation type="submission" date="2018-06" db="EMBL/GenBank/DDBJ databases">
        <authorList>
            <consortium name="Pathogen Informatics"/>
            <person name="Doyle S."/>
        </authorList>
    </citation>
    <scope>NUCLEOTIDE SEQUENCE [LARGE SCALE GENOMIC DNA]</scope>
    <source>
        <strain evidence="3 5">NCTC11991</strain>
    </source>
</reference>
<dbReference type="Proteomes" id="UP000054820">
    <property type="component" value="Unassembled WGS sequence"/>
</dbReference>
<dbReference type="EMBL" id="UGOY01000001">
    <property type="protein sequence ID" value="STY21688.1"/>
    <property type="molecule type" value="Genomic_DNA"/>
</dbReference>
<evidence type="ECO:0000313" key="5">
    <source>
        <dbReference type="Proteomes" id="UP000255110"/>
    </source>
</evidence>
<reference evidence="2 4" key="1">
    <citation type="submission" date="2015-11" db="EMBL/GenBank/DDBJ databases">
        <title>Genomic analysis of 38 Legionella species identifies large and diverse effector repertoires.</title>
        <authorList>
            <person name="Burstein D."/>
            <person name="Amaro F."/>
            <person name="Zusman T."/>
            <person name="Lifshitz Z."/>
            <person name="Cohen O."/>
            <person name="Gilbert J.A."/>
            <person name="Pupko T."/>
            <person name="Shuman H.A."/>
            <person name="Segal G."/>
        </authorList>
    </citation>
    <scope>NUCLEOTIDE SEQUENCE [LARGE SCALE GENOMIC DNA]</scope>
    <source>
        <strain evidence="2 4">SC-18-C9</strain>
    </source>
</reference>
<organism evidence="3 5">
    <name type="scientific">Legionella steigerwaltii</name>
    <dbReference type="NCBI Taxonomy" id="460"/>
    <lineage>
        <taxon>Bacteria</taxon>
        <taxon>Pseudomonadati</taxon>
        <taxon>Pseudomonadota</taxon>
        <taxon>Gammaproteobacteria</taxon>
        <taxon>Legionellales</taxon>
        <taxon>Legionellaceae</taxon>
        <taxon>Legionella</taxon>
    </lineage>
</organism>
<evidence type="ECO:0000313" key="4">
    <source>
        <dbReference type="Proteomes" id="UP000054820"/>
    </source>
</evidence>
<dbReference type="AlphaFoldDB" id="A0A378L776"/>
<dbReference type="STRING" id="460.Lstg_2723"/>
<feature type="compositionally biased region" description="Polar residues" evidence="1">
    <location>
        <begin position="377"/>
        <end position="391"/>
    </location>
</feature>
<dbReference type="OrthoDB" id="5653200at2"/>